<sequence length="36" mass="3997">MITTVLLTKAFSQSQSHNLSSQFLLLTKVCQEAQLS</sequence>
<dbReference type="EMBL" id="GBRH01225082">
    <property type="protein sequence ID" value="JAD72813.1"/>
    <property type="molecule type" value="Transcribed_RNA"/>
</dbReference>
<proteinExistence type="predicted"/>
<name>A0A0A9SFS9_ARUDO</name>
<organism evidence="1">
    <name type="scientific">Arundo donax</name>
    <name type="common">Giant reed</name>
    <name type="synonym">Donax arundinaceus</name>
    <dbReference type="NCBI Taxonomy" id="35708"/>
    <lineage>
        <taxon>Eukaryota</taxon>
        <taxon>Viridiplantae</taxon>
        <taxon>Streptophyta</taxon>
        <taxon>Embryophyta</taxon>
        <taxon>Tracheophyta</taxon>
        <taxon>Spermatophyta</taxon>
        <taxon>Magnoliopsida</taxon>
        <taxon>Liliopsida</taxon>
        <taxon>Poales</taxon>
        <taxon>Poaceae</taxon>
        <taxon>PACMAD clade</taxon>
        <taxon>Arundinoideae</taxon>
        <taxon>Arundineae</taxon>
        <taxon>Arundo</taxon>
    </lineage>
</organism>
<dbReference type="AlphaFoldDB" id="A0A0A9SFS9"/>
<evidence type="ECO:0000313" key="1">
    <source>
        <dbReference type="EMBL" id="JAD72813.1"/>
    </source>
</evidence>
<reference evidence="1" key="1">
    <citation type="submission" date="2014-09" db="EMBL/GenBank/DDBJ databases">
        <authorList>
            <person name="Magalhaes I.L.F."/>
            <person name="Oliveira U."/>
            <person name="Santos F.R."/>
            <person name="Vidigal T.H.D.A."/>
            <person name="Brescovit A.D."/>
            <person name="Santos A.J."/>
        </authorList>
    </citation>
    <scope>NUCLEOTIDE SEQUENCE</scope>
    <source>
        <tissue evidence="1">Shoot tissue taken approximately 20 cm above the soil surface</tissue>
    </source>
</reference>
<protein>
    <submittedName>
        <fullName evidence="1">Uncharacterized protein</fullName>
    </submittedName>
</protein>
<accession>A0A0A9SFS9</accession>
<reference evidence="1" key="2">
    <citation type="journal article" date="2015" name="Data Brief">
        <title>Shoot transcriptome of the giant reed, Arundo donax.</title>
        <authorList>
            <person name="Barrero R.A."/>
            <person name="Guerrero F.D."/>
            <person name="Moolhuijzen P."/>
            <person name="Goolsby J.A."/>
            <person name="Tidwell J."/>
            <person name="Bellgard S.E."/>
            <person name="Bellgard M.I."/>
        </authorList>
    </citation>
    <scope>NUCLEOTIDE SEQUENCE</scope>
    <source>
        <tissue evidence="1">Shoot tissue taken approximately 20 cm above the soil surface</tissue>
    </source>
</reference>